<dbReference type="Gene3D" id="3.90.226.10">
    <property type="entry name" value="2-enoyl-CoA Hydratase, Chain A, domain 1"/>
    <property type="match status" value="2"/>
</dbReference>
<reference evidence="6" key="1">
    <citation type="submission" date="2018-05" db="EMBL/GenBank/DDBJ databases">
        <authorList>
            <person name="Lanie J.A."/>
            <person name="Ng W.-L."/>
            <person name="Kazmierczak K.M."/>
            <person name="Andrzejewski T.M."/>
            <person name="Davidsen T.M."/>
            <person name="Wayne K.J."/>
            <person name="Tettelin H."/>
            <person name="Glass J.I."/>
            <person name="Rusch D."/>
            <person name="Podicherti R."/>
            <person name="Tsui H.-C.T."/>
            <person name="Winkler M.E."/>
        </authorList>
    </citation>
    <scope>NUCLEOTIDE SEQUENCE</scope>
</reference>
<dbReference type="PANTHER" id="PTHR42987:SF7">
    <property type="entry name" value="SIGNAL PEPTIDE PEPTIDASE SPPA-RELATED"/>
    <property type="match status" value="1"/>
</dbReference>
<dbReference type="CDD" id="cd07023">
    <property type="entry name" value="S49_Sppa_N_C"/>
    <property type="match status" value="1"/>
</dbReference>
<dbReference type="InterPro" id="IPR029045">
    <property type="entry name" value="ClpP/crotonase-like_dom_sf"/>
</dbReference>
<dbReference type="PANTHER" id="PTHR42987">
    <property type="entry name" value="PEPTIDASE S49"/>
    <property type="match status" value="1"/>
</dbReference>
<dbReference type="EMBL" id="UINC01001810">
    <property type="protein sequence ID" value="SUZ89225.1"/>
    <property type="molecule type" value="Genomic_DNA"/>
</dbReference>
<keyword evidence="3" id="KW-0378">Hydrolase</keyword>
<evidence type="ECO:0000256" key="1">
    <source>
        <dbReference type="ARBA" id="ARBA00008683"/>
    </source>
</evidence>
<keyword evidence="2" id="KW-0645">Protease</keyword>
<dbReference type="GO" id="GO:0006508">
    <property type="term" value="P:proteolysis"/>
    <property type="evidence" value="ECO:0007669"/>
    <property type="project" value="UniProtKB-KW"/>
</dbReference>
<dbReference type="GO" id="GO:0008236">
    <property type="term" value="F:serine-type peptidase activity"/>
    <property type="evidence" value="ECO:0007669"/>
    <property type="project" value="UniProtKB-KW"/>
</dbReference>
<dbReference type="AlphaFoldDB" id="A0A381RBS2"/>
<dbReference type="InterPro" id="IPR002142">
    <property type="entry name" value="Peptidase_S49"/>
</dbReference>
<protein>
    <recommendedName>
        <fullName evidence="5">Peptidase S49 domain-containing protein</fullName>
    </recommendedName>
</protein>
<organism evidence="6">
    <name type="scientific">marine metagenome</name>
    <dbReference type="NCBI Taxonomy" id="408172"/>
    <lineage>
        <taxon>unclassified sequences</taxon>
        <taxon>metagenomes</taxon>
        <taxon>ecological metagenomes</taxon>
    </lineage>
</organism>
<name>A0A381RBS2_9ZZZZ</name>
<accession>A0A381RBS2</accession>
<evidence type="ECO:0000259" key="5">
    <source>
        <dbReference type="Pfam" id="PF01343"/>
    </source>
</evidence>
<dbReference type="SUPFAM" id="SSF52096">
    <property type="entry name" value="ClpP/crotonase"/>
    <property type="match status" value="1"/>
</dbReference>
<evidence type="ECO:0000256" key="2">
    <source>
        <dbReference type="ARBA" id="ARBA00022670"/>
    </source>
</evidence>
<feature type="non-terminal residue" evidence="6">
    <location>
        <position position="1"/>
    </location>
</feature>
<evidence type="ECO:0000313" key="6">
    <source>
        <dbReference type="EMBL" id="SUZ89225.1"/>
    </source>
</evidence>
<evidence type="ECO:0000256" key="4">
    <source>
        <dbReference type="ARBA" id="ARBA00022825"/>
    </source>
</evidence>
<dbReference type="Gene3D" id="6.20.330.10">
    <property type="match status" value="1"/>
</dbReference>
<dbReference type="InterPro" id="IPR004635">
    <property type="entry name" value="Pept_S49_SppA"/>
</dbReference>
<proteinExistence type="inferred from homology"/>
<gene>
    <name evidence="6" type="ORF">METZ01_LOCUS42079</name>
</gene>
<feature type="domain" description="Peptidase S49" evidence="5">
    <location>
        <begin position="90"/>
        <end position="234"/>
    </location>
</feature>
<comment type="similarity">
    <text evidence="1">Belongs to the peptidase S49 family.</text>
</comment>
<evidence type="ECO:0000256" key="3">
    <source>
        <dbReference type="ARBA" id="ARBA00022801"/>
    </source>
</evidence>
<sequence>VWISLGAIFLLFIIVQIGSFSIDRTKLHLGEKVGIVSIEGAIFSSEKAVKELDDFAERKDIKAIVLRIDSPGGSVAPTQEIYEKVKTLRGVKPVIASVGAVAASGGYYAALECEKIVANRGSIIGSIGVILEYPVAVDLLEKIGLRFETVKSGEVKDMGNPTREVTERDREIFQSVIYDLHRQFLDAVVEGRSLEKSMVEPLADGSVFTGEQALNLGLVDTLGTLENAIEIAANFAEIIGKPKVISPKKERSGLLDYLLGDAKQTASSWFQPKPAYRWQWEK</sequence>
<keyword evidence="4" id="KW-0720">Serine protease</keyword>
<dbReference type="InterPro" id="IPR047272">
    <property type="entry name" value="S49_SppA_C"/>
</dbReference>
<dbReference type="Pfam" id="PF01343">
    <property type="entry name" value="Peptidase_S49"/>
    <property type="match status" value="1"/>
</dbReference>
<dbReference type="NCBIfam" id="TIGR00706">
    <property type="entry name" value="SppA_dom"/>
    <property type="match status" value="1"/>
</dbReference>